<dbReference type="GeneID" id="81400077"/>
<dbReference type="AlphaFoldDB" id="A0A9W9L9N6"/>
<keyword evidence="2" id="KW-1185">Reference proteome</keyword>
<evidence type="ECO:0000313" key="2">
    <source>
        <dbReference type="Proteomes" id="UP001149079"/>
    </source>
</evidence>
<protein>
    <submittedName>
        <fullName evidence="1">Uncharacterized protein</fullName>
    </submittedName>
</protein>
<comment type="caution">
    <text evidence="1">The sequence shown here is derived from an EMBL/GenBank/DDBJ whole genome shotgun (WGS) entry which is preliminary data.</text>
</comment>
<evidence type="ECO:0000313" key="1">
    <source>
        <dbReference type="EMBL" id="KAJ5145599.1"/>
    </source>
</evidence>
<organism evidence="1 2">
    <name type="scientific">Penicillium bovifimosum</name>
    <dbReference type="NCBI Taxonomy" id="126998"/>
    <lineage>
        <taxon>Eukaryota</taxon>
        <taxon>Fungi</taxon>
        <taxon>Dikarya</taxon>
        <taxon>Ascomycota</taxon>
        <taxon>Pezizomycotina</taxon>
        <taxon>Eurotiomycetes</taxon>
        <taxon>Eurotiomycetidae</taxon>
        <taxon>Eurotiales</taxon>
        <taxon>Aspergillaceae</taxon>
        <taxon>Penicillium</taxon>
    </lineage>
</organism>
<proteinExistence type="predicted"/>
<dbReference type="EMBL" id="JAPQKL010000001">
    <property type="protein sequence ID" value="KAJ5145599.1"/>
    <property type="molecule type" value="Genomic_DNA"/>
</dbReference>
<sequence>MPSANLNHQLTLDTLPAPLFSLLNGEIKQDTRLTSVMSCIADLNALATVLRAELATNGDAIWDDEERMGFLMNPVAYHLLRQQPAISGRRVQRSDMISEALRLGSTVWIIEVKRRCRSYPGTARSWVSALLNILSEDTDLQSIWSRDSHLQTVRLWLLILCGIGETSDQDHELAMRMIVGVIKKHRLASWKGIMVDIRRMPWLDIFESRCATLGQQIKGNFT</sequence>
<gene>
    <name evidence="1" type="ORF">N7515_000163</name>
</gene>
<accession>A0A9W9L9N6</accession>
<reference evidence="1" key="2">
    <citation type="journal article" date="2023" name="IMA Fungus">
        <title>Comparative genomic study of the Penicillium genus elucidates a diverse pangenome and 15 lateral gene transfer events.</title>
        <authorList>
            <person name="Petersen C."/>
            <person name="Sorensen T."/>
            <person name="Nielsen M.R."/>
            <person name="Sondergaard T.E."/>
            <person name="Sorensen J.L."/>
            <person name="Fitzpatrick D.A."/>
            <person name="Frisvad J.C."/>
            <person name="Nielsen K.L."/>
        </authorList>
    </citation>
    <scope>NUCLEOTIDE SEQUENCE</scope>
    <source>
        <strain evidence="1">IBT 22155</strain>
    </source>
</reference>
<name>A0A9W9L9N6_9EURO</name>
<dbReference type="RefSeq" id="XP_056526073.1">
    <property type="nucleotide sequence ID" value="XM_056660907.1"/>
</dbReference>
<dbReference type="OrthoDB" id="3469225at2759"/>
<reference evidence="1" key="1">
    <citation type="submission" date="2022-11" db="EMBL/GenBank/DDBJ databases">
        <authorList>
            <person name="Petersen C."/>
        </authorList>
    </citation>
    <scope>NUCLEOTIDE SEQUENCE</scope>
    <source>
        <strain evidence="1">IBT 22155</strain>
    </source>
</reference>
<dbReference type="Proteomes" id="UP001149079">
    <property type="component" value="Unassembled WGS sequence"/>
</dbReference>